<feature type="transmembrane region" description="Helical" evidence="1">
    <location>
        <begin position="7"/>
        <end position="30"/>
    </location>
</feature>
<reference evidence="2" key="1">
    <citation type="journal article" date="2013" name="Environ. Microbiol.">
        <title>Microbiota from the distal guts of lean and obese adolescents exhibit partial functional redundancy besides clear differences in community structure.</title>
        <authorList>
            <person name="Ferrer M."/>
            <person name="Ruiz A."/>
            <person name="Lanza F."/>
            <person name="Haange S.B."/>
            <person name="Oberbach A."/>
            <person name="Till H."/>
            <person name="Bargiela R."/>
            <person name="Campoy C."/>
            <person name="Segura M.T."/>
            <person name="Richter M."/>
            <person name="von Bergen M."/>
            <person name="Seifert J."/>
            <person name="Suarez A."/>
        </authorList>
    </citation>
    <scope>NUCLEOTIDE SEQUENCE</scope>
</reference>
<gene>
    <name evidence="2" type="ORF">OBE_01979</name>
</gene>
<protein>
    <submittedName>
        <fullName evidence="2">Uncharacterized protein</fullName>
    </submittedName>
</protein>
<evidence type="ECO:0000313" key="2">
    <source>
        <dbReference type="EMBL" id="EKC74250.1"/>
    </source>
</evidence>
<organism evidence="2">
    <name type="scientific">human gut metagenome</name>
    <dbReference type="NCBI Taxonomy" id="408170"/>
    <lineage>
        <taxon>unclassified sequences</taxon>
        <taxon>metagenomes</taxon>
        <taxon>organismal metagenomes</taxon>
    </lineage>
</organism>
<keyword evidence="1" id="KW-0472">Membrane</keyword>
<dbReference type="AlphaFoldDB" id="K1U7H9"/>
<name>K1U7H9_9ZZZZ</name>
<proteinExistence type="predicted"/>
<feature type="non-terminal residue" evidence="2">
    <location>
        <position position="40"/>
    </location>
</feature>
<keyword evidence="1" id="KW-0812">Transmembrane</keyword>
<sequence>MKLIYYVIIRISLVLSVLLTGWAILFYFTVMDEVNDEVDD</sequence>
<evidence type="ECO:0000256" key="1">
    <source>
        <dbReference type="SAM" id="Phobius"/>
    </source>
</evidence>
<keyword evidence="1" id="KW-1133">Transmembrane helix</keyword>
<accession>K1U7H9</accession>
<comment type="caution">
    <text evidence="2">The sequence shown here is derived from an EMBL/GenBank/DDBJ whole genome shotgun (WGS) entry which is preliminary data.</text>
</comment>
<dbReference type="EMBL" id="AJWZ01001278">
    <property type="protein sequence ID" value="EKC74250.1"/>
    <property type="molecule type" value="Genomic_DNA"/>
</dbReference>